<keyword evidence="8 11" id="KW-0472">Membrane</keyword>
<evidence type="ECO:0000256" key="10">
    <source>
        <dbReference type="ARBA" id="ARBA00060399"/>
    </source>
</evidence>
<feature type="domain" description="Fucosyltransferase C-terminal" evidence="12">
    <location>
        <begin position="211"/>
        <end position="387"/>
    </location>
</feature>
<reference evidence="14" key="1">
    <citation type="submission" date="2021-10" db="EMBL/GenBank/DDBJ databases">
        <title>Tropical sea cucumber genome reveals ecological adaptation and Cuvierian tubules defense mechanism.</title>
        <authorList>
            <person name="Chen T."/>
        </authorList>
    </citation>
    <scope>NUCLEOTIDE SEQUENCE</scope>
    <source>
        <strain evidence="14">Nanhai2018</strain>
        <tissue evidence="14">Muscle</tissue>
    </source>
</reference>
<comment type="similarity">
    <text evidence="2 11">Belongs to the glycosyltransferase 10 family.</text>
</comment>
<comment type="subcellular location">
    <subcellularLocation>
        <location evidence="10">Endomembrane system</location>
        <topology evidence="10">Single-pass type II membrane protein</topology>
    </subcellularLocation>
    <subcellularLocation>
        <location evidence="11">Golgi apparatus</location>
        <location evidence="11">Golgi stack membrane</location>
        <topology evidence="11">Single-pass type II membrane protein</topology>
    </subcellularLocation>
</comment>
<evidence type="ECO:0000313" key="15">
    <source>
        <dbReference type="Proteomes" id="UP001152320"/>
    </source>
</evidence>
<comment type="caution">
    <text evidence="14">The sequence shown here is derived from an EMBL/GenBank/DDBJ whole genome shotgun (WGS) entry which is preliminary data.</text>
</comment>
<dbReference type="InterPro" id="IPR038577">
    <property type="entry name" value="GT10-like_C_sf"/>
</dbReference>
<dbReference type="Pfam" id="PF17039">
    <property type="entry name" value="Glyco_tran_10_N"/>
    <property type="match status" value="1"/>
</dbReference>
<evidence type="ECO:0000256" key="8">
    <source>
        <dbReference type="ARBA" id="ARBA00023136"/>
    </source>
</evidence>
<feature type="domain" description="Fucosyltransferase N-terminal" evidence="13">
    <location>
        <begin position="96"/>
        <end position="190"/>
    </location>
</feature>
<dbReference type="GO" id="GO:0032580">
    <property type="term" value="C:Golgi cisterna membrane"/>
    <property type="evidence" value="ECO:0007669"/>
    <property type="project" value="UniProtKB-SubCell"/>
</dbReference>
<keyword evidence="6" id="KW-0735">Signal-anchor</keyword>
<keyword evidence="4 11" id="KW-0808">Transferase</keyword>
<dbReference type="InterPro" id="IPR001503">
    <property type="entry name" value="Glyco_trans_10"/>
</dbReference>
<dbReference type="EC" id="2.4.1.-" evidence="11"/>
<evidence type="ECO:0000313" key="14">
    <source>
        <dbReference type="EMBL" id="KAJ8020095.1"/>
    </source>
</evidence>
<evidence type="ECO:0000256" key="1">
    <source>
        <dbReference type="ARBA" id="ARBA00004922"/>
    </source>
</evidence>
<evidence type="ECO:0000256" key="4">
    <source>
        <dbReference type="ARBA" id="ARBA00022679"/>
    </source>
</evidence>
<evidence type="ECO:0000259" key="13">
    <source>
        <dbReference type="Pfam" id="PF17039"/>
    </source>
</evidence>
<keyword evidence="3 11" id="KW-0328">Glycosyltransferase</keyword>
<protein>
    <recommendedName>
        <fullName evidence="11">Fucosyltransferase</fullName>
        <ecNumber evidence="11">2.4.1.-</ecNumber>
    </recommendedName>
</protein>
<accession>A0A9Q0YD59</accession>
<evidence type="ECO:0000256" key="7">
    <source>
        <dbReference type="ARBA" id="ARBA00022989"/>
    </source>
</evidence>
<dbReference type="InterPro" id="IPR031481">
    <property type="entry name" value="Glyco_tran_10_N"/>
</dbReference>
<dbReference type="PANTHER" id="PTHR11929:SF145">
    <property type="entry name" value="ALPHA-(1,3)-FUCOSYLTRANSFERASE FUT-1"/>
    <property type="match status" value="1"/>
</dbReference>
<evidence type="ECO:0000256" key="3">
    <source>
        <dbReference type="ARBA" id="ARBA00022676"/>
    </source>
</evidence>
<comment type="pathway">
    <text evidence="1">Protein modification; protein glycosylation.</text>
</comment>
<keyword evidence="11" id="KW-0333">Golgi apparatus</keyword>
<dbReference type="FunFam" id="3.40.50.11660:FF:000002">
    <property type="entry name" value="Alpha-(1,3)-fucosyltransferase"/>
    <property type="match status" value="1"/>
</dbReference>
<dbReference type="PANTHER" id="PTHR11929">
    <property type="entry name" value="ALPHA- 1,3 -FUCOSYLTRANSFERASE"/>
    <property type="match status" value="1"/>
</dbReference>
<dbReference type="Gene3D" id="3.40.50.11660">
    <property type="entry name" value="Glycosyl transferase family 10, C-terminal domain"/>
    <property type="match status" value="1"/>
</dbReference>
<dbReference type="SUPFAM" id="SSF53756">
    <property type="entry name" value="UDP-Glycosyltransferase/glycogen phosphorylase"/>
    <property type="match status" value="1"/>
</dbReference>
<gene>
    <name evidence="14" type="ORF">HOLleu_41943</name>
</gene>
<evidence type="ECO:0000256" key="9">
    <source>
        <dbReference type="ARBA" id="ARBA00023180"/>
    </source>
</evidence>
<evidence type="ECO:0000259" key="12">
    <source>
        <dbReference type="Pfam" id="PF00852"/>
    </source>
</evidence>
<evidence type="ECO:0000256" key="5">
    <source>
        <dbReference type="ARBA" id="ARBA00022692"/>
    </source>
</evidence>
<dbReference type="OrthoDB" id="427096at2759"/>
<dbReference type="GO" id="GO:0046920">
    <property type="term" value="F:alpha-(1-&gt;3)-fucosyltransferase activity"/>
    <property type="evidence" value="ECO:0007669"/>
    <property type="project" value="TreeGrafter"/>
</dbReference>
<dbReference type="InterPro" id="IPR055270">
    <property type="entry name" value="Glyco_tran_10_C"/>
</dbReference>
<keyword evidence="5 11" id="KW-0812">Transmembrane</keyword>
<evidence type="ECO:0000256" key="6">
    <source>
        <dbReference type="ARBA" id="ARBA00022968"/>
    </source>
</evidence>
<keyword evidence="9" id="KW-0325">Glycoprotein</keyword>
<organism evidence="14 15">
    <name type="scientific">Holothuria leucospilota</name>
    <name type="common">Black long sea cucumber</name>
    <name type="synonym">Mertensiothuria leucospilota</name>
    <dbReference type="NCBI Taxonomy" id="206669"/>
    <lineage>
        <taxon>Eukaryota</taxon>
        <taxon>Metazoa</taxon>
        <taxon>Echinodermata</taxon>
        <taxon>Eleutherozoa</taxon>
        <taxon>Echinozoa</taxon>
        <taxon>Holothuroidea</taxon>
        <taxon>Aspidochirotacea</taxon>
        <taxon>Aspidochirotida</taxon>
        <taxon>Holothuriidae</taxon>
        <taxon>Holothuria</taxon>
    </lineage>
</organism>
<keyword evidence="15" id="KW-1185">Reference proteome</keyword>
<evidence type="ECO:0000256" key="2">
    <source>
        <dbReference type="ARBA" id="ARBA00008919"/>
    </source>
</evidence>
<dbReference type="EMBL" id="JAIZAY010000023">
    <property type="protein sequence ID" value="KAJ8020095.1"/>
    <property type="molecule type" value="Genomic_DNA"/>
</dbReference>
<dbReference type="Proteomes" id="UP001152320">
    <property type="component" value="Chromosome 23"/>
</dbReference>
<sequence>MQLIRRNNLIRLILALGIVIVVKCLLMQPYTTEENRVKRFVGRLRMDIKLIGIEGKTRNCYKTFLIYGMKPYWKEFLTYKFISKYKYLIDFPRDISCPHLNCHVRLKFSNQAKDLAGVDVVVFTNTNEWLSPDMWEWTINNRTDGQKWIFISIESPLYASGLRPPDDYADLAYDWFASYKLDSDIYQPYGFYDVYEQHARPQHIDLQKFIAHKTHSVVWMGKNCDIFPWNREAFIESLSNLVNVDKFGACGDKELPWHNEEAVREVLSKYKFYLALENSCCVDYITEKFWRSLDFGLVPVVVGASYEQYLKVAPPNSFIHVDQFESIEDLAIYLVSVSNDDEKYLEFHKWRNLGGVFSYNQDEKFISPLMDSTQCAILEKVLTTSEEENKKLDFLGSKWRGSCGFCGYKWIQSFGHKRS</sequence>
<dbReference type="AlphaFoldDB" id="A0A9Q0YD59"/>
<name>A0A9Q0YD59_HOLLE</name>
<evidence type="ECO:0000256" key="11">
    <source>
        <dbReference type="RuleBase" id="RU003832"/>
    </source>
</evidence>
<keyword evidence="7 11" id="KW-1133">Transmembrane helix</keyword>
<proteinExistence type="inferred from homology"/>
<dbReference type="Pfam" id="PF00852">
    <property type="entry name" value="Glyco_transf_10"/>
    <property type="match status" value="1"/>
</dbReference>
<feature type="transmembrane region" description="Helical" evidence="11">
    <location>
        <begin position="12"/>
        <end position="30"/>
    </location>
</feature>